<dbReference type="GO" id="GO:0045275">
    <property type="term" value="C:respiratory chain complex III"/>
    <property type="evidence" value="ECO:0007669"/>
    <property type="project" value="EnsemblFungi"/>
</dbReference>
<evidence type="ECO:0000256" key="15">
    <source>
        <dbReference type="ARBA" id="ARBA00023136"/>
    </source>
</evidence>
<dbReference type="PROSITE" id="PS51007">
    <property type="entry name" value="CYTC"/>
    <property type="match status" value="1"/>
</dbReference>
<dbReference type="OMA" id="WVKKFKW"/>
<dbReference type="PANTHER" id="PTHR10266:SF3">
    <property type="entry name" value="CYTOCHROME C1, HEME PROTEIN, MITOCHONDRIAL"/>
    <property type="match status" value="1"/>
</dbReference>
<dbReference type="PRINTS" id="PR00603">
    <property type="entry name" value="CYTOCHROMEC1"/>
</dbReference>
<keyword evidence="4" id="KW-0813">Transport</keyword>
<evidence type="ECO:0000256" key="6">
    <source>
        <dbReference type="ARBA" id="ARBA00022660"/>
    </source>
</evidence>
<evidence type="ECO:0000256" key="13">
    <source>
        <dbReference type="ARBA" id="ARBA00023004"/>
    </source>
</evidence>
<evidence type="ECO:0000256" key="10">
    <source>
        <dbReference type="ARBA" id="ARBA00022967"/>
    </source>
</evidence>
<keyword evidence="14" id="KW-0496">Mitochondrion</keyword>
<dbReference type="Gene3D" id="1.10.760.10">
    <property type="entry name" value="Cytochrome c-like domain"/>
    <property type="match status" value="1"/>
</dbReference>
<keyword evidence="8 17" id="KW-0479">Metal-binding</keyword>
<evidence type="ECO:0000256" key="7">
    <source>
        <dbReference type="ARBA" id="ARBA00022692"/>
    </source>
</evidence>
<dbReference type="GeneID" id="25031472"/>
<comment type="subcellular location">
    <subcellularLocation>
        <location evidence="1">Mitochondrion inner membrane</location>
    </subcellularLocation>
</comment>
<feature type="binding site" description="covalent" evidence="17">
    <location>
        <position position="102"/>
    </location>
    <ligand>
        <name>heme c</name>
        <dbReference type="ChEBI" id="CHEBI:61717"/>
    </ligand>
</feature>
<comment type="similarity">
    <text evidence="2">Belongs to the cytochrome c family.</text>
</comment>
<evidence type="ECO:0000256" key="11">
    <source>
        <dbReference type="ARBA" id="ARBA00022982"/>
    </source>
</evidence>
<keyword evidence="11" id="KW-0249">Electron transport</keyword>
<dbReference type="SUPFAM" id="SSF81496">
    <property type="entry name" value="Cytochrome c1 subunit of cytochrome bc1 complex (Ubiquinol-cytochrome c reductase), transmembrane anchor"/>
    <property type="match status" value="1"/>
</dbReference>
<accession>S9Q165</accession>
<protein>
    <recommendedName>
        <fullName evidence="3">quinol--cytochrome-c reductase</fullName>
        <ecNumber evidence="3">7.1.1.8</ecNumber>
    </recommendedName>
</protein>
<keyword evidence="15" id="KW-0472">Membrane</keyword>
<keyword evidence="7" id="KW-0812">Transmembrane</keyword>
<sequence>MFHLFKKKSEMLKFARSGVRSFTQQAEQTSNRRTNIAVASSTLLSVGMLALYYNVYGPKLSAASPKEEGLHFIKHDWPQEKLLKGYDHASLRRGFQVYREVCSACHALDYIAWRHLVGVTHTADEVKEMASEYEYEDGPDDEGKMFKRPGKLSDFMPAPYPNVESARGANNGAAPPDLSLVVRGRHGGPDYIYSLLTGYVDPPAGVEVPDGMNFNPFFPGTQIAMARPLFDEAVEFEDGTTATTSQAAKDVVNFLHWANEPELDQRKKMGFQVMTVLTILTALSMWYKRFKWAPIKNRKIVYQRPVSK</sequence>
<evidence type="ECO:0000256" key="8">
    <source>
        <dbReference type="ARBA" id="ARBA00022723"/>
    </source>
</evidence>
<dbReference type="InterPro" id="IPR009056">
    <property type="entry name" value="Cyt_c-like_dom"/>
</dbReference>
<organism evidence="19 20">
    <name type="scientific">Schizosaccharomyces octosporus (strain yFS286)</name>
    <name type="common">Fission yeast</name>
    <name type="synonym">Octosporomyces octosporus</name>
    <dbReference type="NCBI Taxonomy" id="483514"/>
    <lineage>
        <taxon>Eukaryota</taxon>
        <taxon>Fungi</taxon>
        <taxon>Dikarya</taxon>
        <taxon>Ascomycota</taxon>
        <taxon>Taphrinomycotina</taxon>
        <taxon>Schizosaccharomycetes</taxon>
        <taxon>Schizosaccharomycetales</taxon>
        <taxon>Schizosaccharomycetaceae</taxon>
        <taxon>Schizosaccharomyces</taxon>
    </lineage>
</organism>
<comment type="cofactor">
    <cofactor evidence="17">
        <name>heme c</name>
        <dbReference type="ChEBI" id="CHEBI:61717"/>
    </cofactor>
    <text evidence="17">Binds 1 heme c group covalently per subunit.</text>
</comment>
<evidence type="ECO:0000256" key="2">
    <source>
        <dbReference type="ARBA" id="ARBA00006488"/>
    </source>
</evidence>
<feature type="binding site" description="covalent" evidence="17">
    <location>
        <position position="106"/>
    </location>
    <ligand>
        <name>heme c</name>
        <dbReference type="ChEBI" id="CHEBI:61717"/>
    </ligand>
</feature>
<dbReference type="VEuPathDB" id="FungiDB:SOCG_02495"/>
<dbReference type="FunFam" id="1.10.760.10:FF:000002">
    <property type="entry name" value="Cytochrome c1, heme protein"/>
    <property type="match status" value="1"/>
</dbReference>
<keyword evidence="12" id="KW-1133">Transmembrane helix</keyword>
<evidence type="ECO:0000313" key="20">
    <source>
        <dbReference type="Proteomes" id="UP000016088"/>
    </source>
</evidence>
<dbReference type="SUPFAM" id="SSF46626">
    <property type="entry name" value="Cytochrome c"/>
    <property type="match status" value="1"/>
</dbReference>
<gene>
    <name evidence="19" type="ORF">SOCG_02495</name>
</gene>
<evidence type="ECO:0000256" key="12">
    <source>
        <dbReference type="ARBA" id="ARBA00022989"/>
    </source>
</evidence>
<dbReference type="FunFam" id="1.20.5.100:FF:000003">
    <property type="entry name" value="Cytochrome c1, heme protein, mitochondrial"/>
    <property type="match status" value="1"/>
</dbReference>
<proteinExistence type="inferred from homology"/>
<dbReference type="EC" id="7.1.1.8" evidence="3"/>
<dbReference type="eggNOG" id="KOG3052">
    <property type="taxonomic scope" value="Eukaryota"/>
</dbReference>
<dbReference type="GO" id="GO:0008121">
    <property type="term" value="F:quinol-cytochrome-c reductase activity"/>
    <property type="evidence" value="ECO:0007669"/>
    <property type="project" value="UniProtKB-EC"/>
</dbReference>
<dbReference type="AlphaFoldDB" id="S9Q165"/>
<evidence type="ECO:0000256" key="16">
    <source>
        <dbReference type="ARBA" id="ARBA00029351"/>
    </source>
</evidence>
<dbReference type="InterPro" id="IPR021157">
    <property type="entry name" value="Cyt_c1_TM_anchor_C"/>
</dbReference>
<dbReference type="Proteomes" id="UP000016088">
    <property type="component" value="Unassembled WGS sequence"/>
</dbReference>
<reference evidence="19 20" key="1">
    <citation type="journal article" date="2011" name="Science">
        <title>Comparative functional genomics of the fission yeasts.</title>
        <authorList>
            <person name="Rhind N."/>
            <person name="Chen Z."/>
            <person name="Yassour M."/>
            <person name="Thompson D.A."/>
            <person name="Haas B.J."/>
            <person name="Habib N."/>
            <person name="Wapinski I."/>
            <person name="Roy S."/>
            <person name="Lin M.F."/>
            <person name="Heiman D.I."/>
            <person name="Young S.K."/>
            <person name="Furuya K."/>
            <person name="Guo Y."/>
            <person name="Pidoux A."/>
            <person name="Chen H.M."/>
            <person name="Robbertse B."/>
            <person name="Goldberg J.M."/>
            <person name="Aoki K."/>
            <person name="Bayne E.H."/>
            <person name="Berlin A.M."/>
            <person name="Desjardins C.A."/>
            <person name="Dobbs E."/>
            <person name="Dukaj L."/>
            <person name="Fan L."/>
            <person name="FitzGerald M.G."/>
            <person name="French C."/>
            <person name="Gujja S."/>
            <person name="Hansen K."/>
            <person name="Keifenheim D."/>
            <person name="Levin J.Z."/>
            <person name="Mosher R.A."/>
            <person name="Mueller C.A."/>
            <person name="Pfiffner J."/>
            <person name="Priest M."/>
            <person name="Russ C."/>
            <person name="Smialowska A."/>
            <person name="Swoboda P."/>
            <person name="Sykes S.M."/>
            <person name="Vaughn M."/>
            <person name="Vengrova S."/>
            <person name="Yoder R."/>
            <person name="Zeng Q."/>
            <person name="Allshire R."/>
            <person name="Baulcombe D."/>
            <person name="Birren B.W."/>
            <person name="Brown W."/>
            <person name="Ekwall K."/>
            <person name="Kellis M."/>
            <person name="Leatherwood J."/>
            <person name="Levin H."/>
            <person name="Margalit H."/>
            <person name="Martienssen R."/>
            <person name="Nieduszynski C.A."/>
            <person name="Spatafora J.W."/>
            <person name="Friedman N."/>
            <person name="Dalgaard J.Z."/>
            <person name="Baumann P."/>
            <person name="Niki H."/>
            <person name="Regev A."/>
            <person name="Nusbaum C."/>
        </authorList>
    </citation>
    <scope>NUCLEOTIDE SEQUENCE [LARGE SCALE GENOMIC DNA]</scope>
    <source>
        <strain evidence="20">yFS286</strain>
    </source>
</reference>
<feature type="binding site" description="axial binding residue" evidence="17">
    <location>
        <position position="105"/>
    </location>
    <ligand>
        <name>heme c</name>
        <dbReference type="ChEBI" id="CHEBI:61717"/>
    </ligand>
    <ligandPart>
        <name>Fe</name>
        <dbReference type="ChEBI" id="CHEBI:18248"/>
    </ligandPart>
</feature>
<dbReference type="GO" id="GO:0006122">
    <property type="term" value="P:mitochondrial electron transport, ubiquinol to cytochrome c"/>
    <property type="evidence" value="ECO:0007669"/>
    <property type="project" value="EnsemblFungi"/>
</dbReference>
<dbReference type="PANTHER" id="PTHR10266">
    <property type="entry name" value="CYTOCHROME C1"/>
    <property type="match status" value="1"/>
</dbReference>
<keyword evidence="10" id="KW-1278">Translocase</keyword>
<evidence type="ECO:0000256" key="4">
    <source>
        <dbReference type="ARBA" id="ARBA00022448"/>
    </source>
</evidence>
<evidence type="ECO:0000256" key="3">
    <source>
        <dbReference type="ARBA" id="ARBA00012951"/>
    </source>
</evidence>
<keyword evidence="13 17" id="KW-0408">Iron</keyword>
<dbReference type="GO" id="GO:0046872">
    <property type="term" value="F:metal ion binding"/>
    <property type="evidence" value="ECO:0007669"/>
    <property type="project" value="UniProtKB-KW"/>
</dbReference>
<feature type="domain" description="Cytochrome c" evidence="18">
    <location>
        <begin position="89"/>
        <end position="259"/>
    </location>
</feature>
<keyword evidence="5 17" id="KW-0349">Heme</keyword>
<dbReference type="Gene3D" id="1.20.5.100">
    <property type="entry name" value="Cytochrome c1, transmembrane anchor, C-terminal"/>
    <property type="match status" value="1"/>
</dbReference>
<keyword evidence="6" id="KW-0679">Respiratory chain</keyword>
<dbReference type="HOGENOM" id="CLU_040334_1_1_1"/>
<dbReference type="GO" id="GO:0020037">
    <property type="term" value="F:heme binding"/>
    <property type="evidence" value="ECO:0007669"/>
    <property type="project" value="InterPro"/>
</dbReference>
<name>S9Q165_SCHOY</name>
<evidence type="ECO:0000256" key="1">
    <source>
        <dbReference type="ARBA" id="ARBA00004273"/>
    </source>
</evidence>
<dbReference type="EMBL" id="KE503206">
    <property type="protein sequence ID" value="EPX75016.1"/>
    <property type="molecule type" value="Genomic_DNA"/>
</dbReference>
<evidence type="ECO:0000256" key="9">
    <source>
        <dbReference type="ARBA" id="ARBA00022792"/>
    </source>
</evidence>
<evidence type="ECO:0000313" key="19">
    <source>
        <dbReference type="EMBL" id="EPX75016.1"/>
    </source>
</evidence>
<dbReference type="RefSeq" id="XP_013016442.1">
    <property type="nucleotide sequence ID" value="XM_013160988.1"/>
</dbReference>
<feature type="binding site" description="axial binding residue" evidence="17">
    <location>
        <position position="225"/>
    </location>
    <ligand>
        <name>heme c</name>
        <dbReference type="ChEBI" id="CHEBI:61717"/>
    </ligand>
    <ligandPart>
        <name>Fe</name>
        <dbReference type="ChEBI" id="CHEBI:18248"/>
    </ligandPart>
</feature>
<dbReference type="InterPro" id="IPR002326">
    <property type="entry name" value="Cyt_c1"/>
</dbReference>
<evidence type="ECO:0000256" key="17">
    <source>
        <dbReference type="PIRSR" id="PIRSR602326-1"/>
    </source>
</evidence>
<dbReference type="InterPro" id="IPR036909">
    <property type="entry name" value="Cyt_c-like_dom_sf"/>
</dbReference>
<dbReference type="Pfam" id="PF02167">
    <property type="entry name" value="Cytochrom_C1"/>
    <property type="match status" value="1"/>
</dbReference>
<keyword evidence="20" id="KW-1185">Reference proteome</keyword>
<comment type="catalytic activity">
    <reaction evidence="16">
        <text>a quinol + 2 Fe(III)-[cytochrome c](out) = a quinone + 2 Fe(II)-[cytochrome c](out) + 2 H(+)(out)</text>
        <dbReference type="Rhea" id="RHEA:11484"/>
        <dbReference type="Rhea" id="RHEA-COMP:10350"/>
        <dbReference type="Rhea" id="RHEA-COMP:14399"/>
        <dbReference type="ChEBI" id="CHEBI:15378"/>
        <dbReference type="ChEBI" id="CHEBI:24646"/>
        <dbReference type="ChEBI" id="CHEBI:29033"/>
        <dbReference type="ChEBI" id="CHEBI:29034"/>
        <dbReference type="ChEBI" id="CHEBI:132124"/>
        <dbReference type="EC" id="7.1.1.8"/>
    </reaction>
</comment>
<dbReference type="GO" id="GO:0005743">
    <property type="term" value="C:mitochondrial inner membrane"/>
    <property type="evidence" value="ECO:0007669"/>
    <property type="project" value="UniProtKB-SubCell"/>
</dbReference>
<dbReference type="OrthoDB" id="5925at2759"/>
<evidence type="ECO:0000256" key="14">
    <source>
        <dbReference type="ARBA" id="ARBA00023128"/>
    </source>
</evidence>
<evidence type="ECO:0000259" key="18">
    <source>
        <dbReference type="PROSITE" id="PS51007"/>
    </source>
</evidence>
<keyword evidence="9" id="KW-0999">Mitochondrion inner membrane</keyword>
<evidence type="ECO:0000256" key="5">
    <source>
        <dbReference type="ARBA" id="ARBA00022617"/>
    </source>
</evidence>